<name>A0A653CH55_CALMS</name>
<gene>
    <name evidence="2" type="ORF">CALMAC_LOCUS9087</name>
</gene>
<keyword evidence="3" id="KW-1185">Reference proteome</keyword>
<dbReference type="Proteomes" id="UP000410492">
    <property type="component" value="Unassembled WGS sequence"/>
</dbReference>
<evidence type="ECO:0000313" key="3">
    <source>
        <dbReference type="Proteomes" id="UP000410492"/>
    </source>
</evidence>
<accession>A0A653CH55</accession>
<evidence type="ECO:0000313" key="2">
    <source>
        <dbReference type="EMBL" id="VEN47265.1"/>
    </source>
</evidence>
<dbReference type="EMBL" id="CAACVG010007829">
    <property type="protein sequence ID" value="VEN47265.1"/>
    <property type="molecule type" value="Genomic_DNA"/>
</dbReference>
<evidence type="ECO:0000256" key="1">
    <source>
        <dbReference type="SAM" id="MobiDB-lite"/>
    </source>
</evidence>
<proteinExistence type="predicted"/>
<dbReference type="AlphaFoldDB" id="A0A653CH55"/>
<organism evidence="2 3">
    <name type="scientific">Callosobruchus maculatus</name>
    <name type="common">Southern cowpea weevil</name>
    <name type="synonym">Pulse bruchid</name>
    <dbReference type="NCBI Taxonomy" id="64391"/>
    <lineage>
        <taxon>Eukaryota</taxon>
        <taxon>Metazoa</taxon>
        <taxon>Ecdysozoa</taxon>
        <taxon>Arthropoda</taxon>
        <taxon>Hexapoda</taxon>
        <taxon>Insecta</taxon>
        <taxon>Pterygota</taxon>
        <taxon>Neoptera</taxon>
        <taxon>Endopterygota</taxon>
        <taxon>Coleoptera</taxon>
        <taxon>Polyphaga</taxon>
        <taxon>Cucujiformia</taxon>
        <taxon>Chrysomeloidea</taxon>
        <taxon>Chrysomelidae</taxon>
        <taxon>Bruchinae</taxon>
        <taxon>Bruchini</taxon>
        <taxon>Callosobruchus</taxon>
    </lineage>
</organism>
<reference evidence="2 3" key="1">
    <citation type="submission" date="2019-01" db="EMBL/GenBank/DDBJ databases">
        <authorList>
            <person name="Sayadi A."/>
        </authorList>
    </citation>
    <scope>NUCLEOTIDE SEQUENCE [LARGE SCALE GENOMIC DNA]</scope>
</reference>
<protein>
    <submittedName>
        <fullName evidence="2">Uncharacterized protein</fullName>
    </submittedName>
</protein>
<feature type="region of interest" description="Disordered" evidence="1">
    <location>
        <begin position="135"/>
        <end position="163"/>
    </location>
</feature>
<dbReference type="OrthoDB" id="7762929at2759"/>
<feature type="compositionally biased region" description="Basic and acidic residues" evidence="1">
    <location>
        <begin position="150"/>
        <end position="162"/>
    </location>
</feature>
<sequence length="190" mass="22722">MVKAYNRLKWTPNPPRKRPDNIISSKAREKHIVAFIPKCEEEKVDNMWKLMSNEYLREWFKEWAVFNKNVYTREQIIKEESKIQRKWIQRMMTYRRPTKFEMIEERLWKPISKGASGNKIDIRCKYKPSCTGLTVDSPHPIKGRNKKKTTKDSKEENEKSDGLRGNIQQDRICMCNQKPLIRLCRCGISQ</sequence>